<evidence type="ECO:0000256" key="1">
    <source>
        <dbReference type="ARBA" id="ARBA00001946"/>
    </source>
</evidence>
<keyword evidence="3" id="KW-0460">Magnesium</keyword>
<keyword evidence="2 5" id="KW-0378">Hydrolase</keyword>
<gene>
    <name evidence="5" type="ORF">GCM10009681_35040</name>
</gene>
<evidence type="ECO:0000256" key="3">
    <source>
        <dbReference type="ARBA" id="ARBA00022842"/>
    </source>
</evidence>
<dbReference type="PANTHER" id="PTHR43046">
    <property type="entry name" value="GDP-MANNOSE MANNOSYL HYDROLASE"/>
    <property type="match status" value="1"/>
</dbReference>
<dbReference type="InterPro" id="IPR015797">
    <property type="entry name" value="NUDIX_hydrolase-like_dom_sf"/>
</dbReference>
<dbReference type="SUPFAM" id="SSF55811">
    <property type="entry name" value="Nudix"/>
    <property type="match status" value="1"/>
</dbReference>
<dbReference type="CDD" id="cd18876">
    <property type="entry name" value="NUDIX_Hydrolase"/>
    <property type="match status" value="1"/>
</dbReference>
<evidence type="ECO:0000259" key="4">
    <source>
        <dbReference type="PROSITE" id="PS51462"/>
    </source>
</evidence>
<evidence type="ECO:0000313" key="6">
    <source>
        <dbReference type="Proteomes" id="UP001500655"/>
    </source>
</evidence>
<evidence type="ECO:0000256" key="2">
    <source>
        <dbReference type="ARBA" id="ARBA00022801"/>
    </source>
</evidence>
<name>A0ABP4WR69_9ACTN</name>
<dbReference type="PANTHER" id="PTHR43046:SF12">
    <property type="entry name" value="GDP-MANNOSE MANNOSYL HYDROLASE"/>
    <property type="match status" value="1"/>
</dbReference>
<comment type="cofactor">
    <cofactor evidence="1">
        <name>Mg(2+)</name>
        <dbReference type="ChEBI" id="CHEBI:18420"/>
    </cofactor>
</comment>
<dbReference type="InterPro" id="IPR000086">
    <property type="entry name" value="NUDIX_hydrolase_dom"/>
</dbReference>
<dbReference type="EMBL" id="BAAALS010000016">
    <property type="protein sequence ID" value="GAA1760823.1"/>
    <property type="molecule type" value="Genomic_DNA"/>
</dbReference>
<accession>A0ABP4WR69</accession>
<comment type="caution">
    <text evidence="5">The sequence shown here is derived from an EMBL/GenBank/DDBJ whole genome shotgun (WGS) entry which is preliminary data.</text>
</comment>
<dbReference type="Gene3D" id="3.90.79.10">
    <property type="entry name" value="Nucleoside Triphosphate Pyrophosphohydrolase"/>
    <property type="match status" value="1"/>
</dbReference>
<feature type="domain" description="Nudix hydrolase" evidence="4">
    <location>
        <begin position="33"/>
        <end position="163"/>
    </location>
</feature>
<reference evidence="6" key="1">
    <citation type="journal article" date="2019" name="Int. J. Syst. Evol. Microbiol.">
        <title>The Global Catalogue of Microorganisms (GCM) 10K type strain sequencing project: providing services to taxonomists for standard genome sequencing and annotation.</title>
        <authorList>
            <consortium name="The Broad Institute Genomics Platform"/>
            <consortium name="The Broad Institute Genome Sequencing Center for Infectious Disease"/>
            <person name="Wu L."/>
            <person name="Ma J."/>
        </authorList>
    </citation>
    <scope>NUCLEOTIDE SEQUENCE [LARGE SCALE GENOMIC DNA]</scope>
    <source>
        <strain evidence="6">JCM 13249</strain>
    </source>
</reference>
<organism evidence="5 6">
    <name type="scientific">Luedemannella helvata</name>
    <dbReference type="NCBI Taxonomy" id="349315"/>
    <lineage>
        <taxon>Bacteria</taxon>
        <taxon>Bacillati</taxon>
        <taxon>Actinomycetota</taxon>
        <taxon>Actinomycetes</taxon>
        <taxon>Micromonosporales</taxon>
        <taxon>Micromonosporaceae</taxon>
        <taxon>Luedemannella</taxon>
    </lineage>
</organism>
<keyword evidence="6" id="KW-1185">Reference proteome</keyword>
<dbReference type="GO" id="GO:0016787">
    <property type="term" value="F:hydrolase activity"/>
    <property type="evidence" value="ECO:0007669"/>
    <property type="project" value="UniProtKB-KW"/>
</dbReference>
<protein>
    <submittedName>
        <fullName evidence="5">NUDIX hydrolase</fullName>
    </submittedName>
</protein>
<dbReference type="PROSITE" id="PS00893">
    <property type="entry name" value="NUDIX_BOX"/>
    <property type="match status" value="1"/>
</dbReference>
<proteinExistence type="predicted"/>
<dbReference type="PROSITE" id="PS51462">
    <property type="entry name" value="NUDIX"/>
    <property type="match status" value="1"/>
</dbReference>
<sequence length="187" mass="20622">MRSAGDMSTDAPLYERDPAAYQAYLAEGNRTQPRKRVGADVIFRDDEGRILLVNPRYKPDWDLPGGMAEANEPPIDAARREVLEELGLDWRGGRLLAVDWVPPHGPWDDSLMFIFDGGVLSGGDIARITLADGELDNHEFCELGAARDRLRPYVLLRVHGALTALREGGTAYLHGGGVDRRTGQEQA</sequence>
<evidence type="ECO:0000313" key="5">
    <source>
        <dbReference type="EMBL" id="GAA1760823.1"/>
    </source>
</evidence>
<dbReference type="Pfam" id="PF00293">
    <property type="entry name" value="NUDIX"/>
    <property type="match status" value="1"/>
</dbReference>
<dbReference type="InterPro" id="IPR020084">
    <property type="entry name" value="NUDIX_hydrolase_CS"/>
</dbReference>
<dbReference type="Proteomes" id="UP001500655">
    <property type="component" value="Unassembled WGS sequence"/>
</dbReference>